<proteinExistence type="predicted"/>
<dbReference type="EMBL" id="NCQP01000002">
    <property type="protein sequence ID" value="OWJ54830.1"/>
    <property type="molecule type" value="Genomic_DNA"/>
</dbReference>
<organism evidence="1 3">
    <name type="scientific">Pyrodictium delaneyi</name>
    <dbReference type="NCBI Taxonomy" id="1273541"/>
    <lineage>
        <taxon>Archaea</taxon>
        <taxon>Thermoproteota</taxon>
        <taxon>Thermoprotei</taxon>
        <taxon>Desulfurococcales</taxon>
        <taxon>Pyrodictiaceae</taxon>
        <taxon>Pyrodictium</taxon>
    </lineage>
</organism>
<name>A0A0P0N6C0_9CREN</name>
<evidence type="ECO:0000313" key="1">
    <source>
        <dbReference type="EMBL" id="ALL02006.1"/>
    </source>
</evidence>
<evidence type="ECO:0000313" key="2">
    <source>
        <dbReference type="EMBL" id="OWJ54830.1"/>
    </source>
</evidence>
<dbReference type="Proteomes" id="UP000196694">
    <property type="component" value="Unassembled WGS sequence"/>
</dbReference>
<dbReference type="OrthoDB" id="21393at2157"/>
<dbReference type="Proteomes" id="UP000058613">
    <property type="component" value="Chromosome"/>
</dbReference>
<dbReference type="EMBL" id="CP013011">
    <property type="protein sequence ID" value="ALL02006.1"/>
    <property type="molecule type" value="Genomic_DNA"/>
</dbReference>
<evidence type="ECO:0000313" key="3">
    <source>
        <dbReference type="Proteomes" id="UP000058613"/>
    </source>
</evidence>
<evidence type="ECO:0000313" key="4">
    <source>
        <dbReference type="Proteomes" id="UP000196694"/>
    </source>
</evidence>
<accession>A0A0P0N6C0</accession>
<keyword evidence="4" id="KW-1185">Reference proteome</keyword>
<reference evidence="1 3" key="1">
    <citation type="submission" date="2015-10" db="EMBL/GenBank/DDBJ databases">
        <title>Complete genome sequence of hyperthermophilic archaeon Pyrodictium delaneyi Su06.</title>
        <authorList>
            <person name="Jung J.-H."/>
            <person name="Lin J."/>
            <person name="Holden J.F."/>
            <person name="Park C.-S."/>
        </authorList>
    </citation>
    <scope>NUCLEOTIDE SEQUENCE [LARGE SCALE GENOMIC DNA]</scope>
    <source>
        <strain evidence="1 3">Su06</strain>
    </source>
</reference>
<gene>
    <name evidence="2" type="ORF">Pdsh_03700</name>
    <name evidence="1" type="ORF">Pyrde_1963</name>
</gene>
<reference evidence="2 4" key="2">
    <citation type="submission" date="2017-05" db="EMBL/GenBank/DDBJ databases">
        <title>The draft genome of the hyperthermophilic archaeon 'Pyrodictium delaneyi strain Hulk', an iron and nitrate reducer, reveals the capacity for sulfate reduction.</title>
        <authorList>
            <person name="Demey L.M."/>
            <person name="Miller C."/>
            <person name="Manzella M."/>
            <person name="Reguera G."/>
            <person name="Kashefi K."/>
        </authorList>
    </citation>
    <scope>NUCLEOTIDE SEQUENCE [LARGE SCALE GENOMIC DNA]</scope>
    <source>
        <strain evidence="2 4">Hulk</strain>
    </source>
</reference>
<dbReference type="AlphaFoldDB" id="A0A0P0N6C0"/>
<dbReference type="RefSeq" id="WP_055410392.1">
    <property type="nucleotide sequence ID" value="NZ_CP013011.1"/>
</dbReference>
<dbReference type="KEGG" id="pdl:Pyrde_1963"/>
<sequence>MVELKVELLGSEKTEEGLYAARLEIEYEGRQYQLKVPRLVREPARLNFRLKGDYLLVELFDREDKPLATCCIHKGHLEEGCLDCPSLIPPPHREGSSCK</sequence>
<protein>
    <submittedName>
        <fullName evidence="1">Uncharacterized protein</fullName>
    </submittedName>
</protein>
<dbReference type="GeneID" id="26100303"/>